<dbReference type="Gene3D" id="2.40.160.60">
    <property type="entry name" value="Outer membrane protein transport protein (OMPP1/FadL/TodX)"/>
    <property type="match status" value="1"/>
</dbReference>
<dbReference type="EMBL" id="CAADHO010000001">
    <property type="protein sequence ID" value="VFQ42788.1"/>
    <property type="molecule type" value="Genomic_DNA"/>
</dbReference>
<dbReference type="AlphaFoldDB" id="A0A4V6IKW1"/>
<feature type="signal peptide" evidence="8">
    <location>
        <begin position="1"/>
        <end position="22"/>
    </location>
</feature>
<dbReference type="GO" id="GO:0009279">
    <property type="term" value="C:cell outer membrane"/>
    <property type="evidence" value="ECO:0007669"/>
    <property type="project" value="UniProtKB-SubCell"/>
</dbReference>
<organism evidence="9 10">
    <name type="scientific">Desulfoluna butyratoxydans</name>
    <dbReference type="NCBI Taxonomy" id="231438"/>
    <lineage>
        <taxon>Bacteria</taxon>
        <taxon>Pseudomonadati</taxon>
        <taxon>Thermodesulfobacteriota</taxon>
        <taxon>Desulfobacteria</taxon>
        <taxon>Desulfobacterales</taxon>
        <taxon>Desulfolunaceae</taxon>
        <taxon>Desulfoluna</taxon>
    </lineage>
</organism>
<reference evidence="9 10" key="1">
    <citation type="submission" date="2019-03" db="EMBL/GenBank/DDBJ databases">
        <authorList>
            <person name="Nijsse B."/>
        </authorList>
    </citation>
    <scope>NUCLEOTIDE SEQUENCE [LARGE SCALE GENOMIC DNA]</scope>
    <source>
        <strain evidence="9">Desulfoluna butyratoxydans MSL71</strain>
    </source>
</reference>
<evidence type="ECO:0000256" key="2">
    <source>
        <dbReference type="ARBA" id="ARBA00008163"/>
    </source>
</evidence>
<dbReference type="InterPro" id="IPR005017">
    <property type="entry name" value="OMPP1/FadL/TodX"/>
</dbReference>
<proteinExistence type="inferred from homology"/>
<name>A0A4V6IKW1_9BACT</name>
<dbReference type="GO" id="GO:0015483">
    <property type="term" value="F:long-chain fatty acid transporting porin activity"/>
    <property type="evidence" value="ECO:0007669"/>
    <property type="project" value="TreeGrafter"/>
</dbReference>
<sequence length="426" mass="45918">MKRTLTILTALLTLTSALPTWAGMVDTYGIGSRATAMGGAVSAAPSPVFAPYYNPAGLSRATSATMSAGVLTTTPDIEIDDYSVAGVPHRPDLETPTNFSDETGTLVAPHLGAAMPLSDRLAAGITLCVPWGMHVKWDKNPQTNPGAHNNYEAYYQRVTVTPALSYKVSEKLSLGAGVSLGRSETGADFVQLGTNDIYEAELTDDFNVSYNIGVLYQATDRLSMGLTYRSRTEAEFEGDLKVNGTKINTVMLDYDHPEQVQAGLGYRFGAKKGLLVEADATWTRWSINDVQDQRFSSPLMTPLGPVTSLPVTRDWDDTTKYSIGMEWTVNPTVTLRGGYVWDPTPVPDESLDFIWPDGDKHTFSLGAGFTFGNFTLDIAASYADIPSKRTINGESEALNPSYGGAPVSLVADGTVLNVGTTLSYRF</sequence>
<keyword evidence="7" id="KW-0998">Cell outer membrane</keyword>
<keyword evidence="6" id="KW-0472">Membrane</keyword>
<keyword evidence="4" id="KW-0812">Transmembrane</keyword>
<dbReference type="RefSeq" id="WP_180136999.1">
    <property type="nucleotide sequence ID" value="NZ_CAADHO010000001.1"/>
</dbReference>
<keyword evidence="10" id="KW-1185">Reference proteome</keyword>
<dbReference type="SUPFAM" id="SSF56935">
    <property type="entry name" value="Porins"/>
    <property type="match status" value="1"/>
</dbReference>
<dbReference type="Proteomes" id="UP000507962">
    <property type="component" value="Unassembled WGS sequence"/>
</dbReference>
<evidence type="ECO:0000256" key="4">
    <source>
        <dbReference type="ARBA" id="ARBA00022692"/>
    </source>
</evidence>
<feature type="chain" id="PRO_5020863213" evidence="8">
    <location>
        <begin position="23"/>
        <end position="426"/>
    </location>
</feature>
<evidence type="ECO:0000256" key="8">
    <source>
        <dbReference type="SAM" id="SignalP"/>
    </source>
</evidence>
<dbReference type="PANTHER" id="PTHR35093:SF8">
    <property type="entry name" value="OUTER MEMBRANE PROTEIN NMB0088-RELATED"/>
    <property type="match status" value="1"/>
</dbReference>
<protein>
    <submittedName>
        <fullName evidence="9">Outer membrane protein transport protein (Ompp1/fadl/todx)</fullName>
    </submittedName>
</protein>
<accession>A0A4V6IKW1</accession>
<dbReference type="PANTHER" id="PTHR35093">
    <property type="entry name" value="OUTER MEMBRANE PROTEIN NMB0088-RELATED"/>
    <property type="match status" value="1"/>
</dbReference>
<evidence type="ECO:0000256" key="5">
    <source>
        <dbReference type="ARBA" id="ARBA00022729"/>
    </source>
</evidence>
<dbReference type="Pfam" id="PF03349">
    <property type="entry name" value="Toluene_X"/>
    <property type="match status" value="1"/>
</dbReference>
<evidence type="ECO:0000313" key="10">
    <source>
        <dbReference type="Proteomes" id="UP000507962"/>
    </source>
</evidence>
<evidence type="ECO:0000256" key="6">
    <source>
        <dbReference type="ARBA" id="ARBA00023136"/>
    </source>
</evidence>
<evidence type="ECO:0000256" key="1">
    <source>
        <dbReference type="ARBA" id="ARBA00004571"/>
    </source>
</evidence>
<keyword evidence="3" id="KW-1134">Transmembrane beta strand</keyword>
<evidence type="ECO:0000256" key="3">
    <source>
        <dbReference type="ARBA" id="ARBA00022452"/>
    </source>
</evidence>
<comment type="subcellular location">
    <subcellularLocation>
        <location evidence="1">Cell outer membrane</location>
        <topology evidence="1">Multi-pass membrane protein</topology>
    </subcellularLocation>
</comment>
<keyword evidence="5 8" id="KW-0732">Signal</keyword>
<evidence type="ECO:0000313" key="9">
    <source>
        <dbReference type="EMBL" id="VFQ42788.1"/>
    </source>
</evidence>
<comment type="similarity">
    <text evidence="2">Belongs to the OmpP1/FadL family.</text>
</comment>
<gene>
    <name evidence="9" type="ORF">MSL71_4090</name>
</gene>
<evidence type="ECO:0000256" key="7">
    <source>
        <dbReference type="ARBA" id="ARBA00023237"/>
    </source>
</evidence>